<evidence type="ECO:0000256" key="2">
    <source>
        <dbReference type="ARBA" id="ARBA00022750"/>
    </source>
</evidence>
<dbReference type="AlphaFoldDB" id="A0A4P7MYH7"/>
<dbReference type="EMBL" id="CP034204">
    <property type="protein sequence ID" value="QBZ53316.1"/>
    <property type="molecule type" value="Genomic_DNA"/>
</dbReference>
<evidence type="ECO:0000313" key="8">
    <source>
        <dbReference type="EMBL" id="QBZ53316.1"/>
    </source>
</evidence>
<evidence type="ECO:0000256" key="3">
    <source>
        <dbReference type="PIRSR" id="PIRSR601461-1"/>
    </source>
</evidence>
<keyword evidence="4" id="KW-1015">Disulfide bond</keyword>
<keyword evidence="6" id="KW-0732">Signal</keyword>
<evidence type="ECO:0000256" key="4">
    <source>
        <dbReference type="PIRSR" id="PIRSR601461-2"/>
    </source>
</evidence>
<comment type="similarity">
    <text evidence="1 5">Belongs to the peptidase A1 family.</text>
</comment>
<proteinExistence type="inferred from homology"/>
<dbReference type="PANTHER" id="PTHR47966">
    <property type="entry name" value="BETA-SITE APP-CLEAVING ENZYME, ISOFORM A-RELATED"/>
    <property type="match status" value="1"/>
</dbReference>
<name>A0A4P7MYH7_PYROR</name>
<keyword evidence="5" id="KW-0645">Protease</keyword>
<keyword evidence="2 5" id="KW-0064">Aspartyl protease</keyword>
<dbReference type="Gene3D" id="2.40.70.10">
    <property type="entry name" value="Acid Proteases"/>
    <property type="match status" value="2"/>
</dbReference>
<feature type="domain" description="Peptidase A1" evidence="7">
    <location>
        <begin position="67"/>
        <end position="412"/>
    </location>
</feature>
<gene>
    <name evidence="8" type="ORF">PoMZ_08992</name>
</gene>
<dbReference type="InterPro" id="IPR033121">
    <property type="entry name" value="PEPTIDASE_A1"/>
</dbReference>
<dbReference type="Pfam" id="PF00026">
    <property type="entry name" value="Asp"/>
    <property type="match status" value="1"/>
</dbReference>
<dbReference type="PROSITE" id="PS00141">
    <property type="entry name" value="ASP_PROTEASE"/>
    <property type="match status" value="2"/>
</dbReference>
<dbReference type="InterPro" id="IPR001461">
    <property type="entry name" value="Aspartic_peptidase_A1"/>
</dbReference>
<dbReference type="GO" id="GO:0006508">
    <property type="term" value="P:proteolysis"/>
    <property type="evidence" value="ECO:0007669"/>
    <property type="project" value="UniProtKB-KW"/>
</dbReference>
<sequence>MPPSRTLVVLFASLATCIDLSPGSTVLRGFVQFPVHATTTHGAGIGQLRRRQAPGAEVLNLDNGTAYSITFGVGTPPQPVSVVLDTGSSEFWVNPDCETVVSDRNREICEAAPRYTMRASETARQLLDTSSIGFAKGFVRLAHVEDSVSLGGEFSFWSWGVDAVAAGTTLENFHFGIAESSIDIFAGVLGLGPRPASQRSDHFVSALATQKLIESRVFSINLGSVDQPQGAVIFGGIDMAKFSGTLDKVPLISEEEAVQKGVDRRFVRLASVAVTSPNHTSSTIYQHDPATVTASYQALIDSGSTLSVLPRQITRGILAHFPDAVALDGGIFLVNCIHATSNGTVDFGFNSSGSDKVIRVPYREFIWRQGSECALAMLESADDENRPLILGTPFLRAAYLVWDLDNGNVHLAQAAAGCGRSDIIRVGRGVDAVPALTGSCVAGPAGWIGGGNATWAGGGSIRGTGVLGGPIMTSPPVISSGISGCHMSGVKLAVAGLSALCLALLLSG</sequence>
<feature type="chain" id="PRO_5020459950" description="Peptidase A1 domain-containing protein" evidence="6">
    <location>
        <begin position="24"/>
        <end position="508"/>
    </location>
</feature>
<dbReference type="SUPFAM" id="SSF50630">
    <property type="entry name" value="Acid proteases"/>
    <property type="match status" value="1"/>
</dbReference>
<keyword evidence="5" id="KW-0378">Hydrolase</keyword>
<feature type="active site" evidence="3">
    <location>
        <position position="301"/>
    </location>
</feature>
<dbReference type="PRINTS" id="PR00792">
    <property type="entry name" value="PEPSIN"/>
</dbReference>
<dbReference type="InterPro" id="IPR001969">
    <property type="entry name" value="Aspartic_peptidase_AS"/>
</dbReference>
<organism evidence="8 9">
    <name type="scientific">Pyricularia oryzae</name>
    <name type="common">Rice blast fungus</name>
    <name type="synonym">Magnaporthe oryzae</name>
    <dbReference type="NCBI Taxonomy" id="318829"/>
    <lineage>
        <taxon>Eukaryota</taxon>
        <taxon>Fungi</taxon>
        <taxon>Dikarya</taxon>
        <taxon>Ascomycota</taxon>
        <taxon>Pezizomycotina</taxon>
        <taxon>Sordariomycetes</taxon>
        <taxon>Sordariomycetidae</taxon>
        <taxon>Magnaporthales</taxon>
        <taxon>Pyriculariaceae</taxon>
        <taxon>Pyricularia</taxon>
    </lineage>
</organism>
<evidence type="ECO:0000259" key="7">
    <source>
        <dbReference type="PROSITE" id="PS51767"/>
    </source>
</evidence>
<reference evidence="8 9" key="1">
    <citation type="journal article" date="2019" name="Mol. Biol. Evol.">
        <title>Blast fungal genomes show frequent chromosomal changes, gene gains and losses, and effector gene turnover.</title>
        <authorList>
            <person name="Gomez Luciano L.B."/>
            <person name="Jason Tsai I."/>
            <person name="Chuma I."/>
            <person name="Tosa Y."/>
            <person name="Chen Y.H."/>
            <person name="Li J.Y."/>
            <person name="Li M.Y."/>
            <person name="Jade Lu M.Y."/>
            <person name="Nakayashiki H."/>
            <person name="Li W.H."/>
        </authorList>
    </citation>
    <scope>NUCLEOTIDE SEQUENCE [LARGE SCALE GENOMIC DNA]</scope>
    <source>
        <strain evidence="8">MZ5-1-6</strain>
    </source>
</reference>
<evidence type="ECO:0000313" key="9">
    <source>
        <dbReference type="Proteomes" id="UP000294847"/>
    </source>
</evidence>
<evidence type="ECO:0000256" key="6">
    <source>
        <dbReference type="SAM" id="SignalP"/>
    </source>
</evidence>
<feature type="signal peptide" evidence="6">
    <location>
        <begin position="1"/>
        <end position="23"/>
    </location>
</feature>
<evidence type="ECO:0000256" key="5">
    <source>
        <dbReference type="RuleBase" id="RU000454"/>
    </source>
</evidence>
<feature type="active site" evidence="3">
    <location>
        <position position="85"/>
    </location>
</feature>
<dbReference type="PROSITE" id="PS51767">
    <property type="entry name" value="PEPTIDASE_A1"/>
    <property type="match status" value="1"/>
</dbReference>
<accession>A0A4P7MYH7</accession>
<dbReference type="PANTHER" id="PTHR47966:SF65">
    <property type="entry name" value="ASPARTIC-TYPE ENDOPEPTIDASE"/>
    <property type="match status" value="1"/>
</dbReference>
<dbReference type="Proteomes" id="UP000294847">
    <property type="component" value="Chromosome 1"/>
</dbReference>
<dbReference type="GO" id="GO:0004190">
    <property type="term" value="F:aspartic-type endopeptidase activity"/>
    <property type="evidence" value="ECO:0007669"/>
    <property type="project" value="UniProtKB-KW"/>
</dbReference>
<protein>
    <recommendedName>
        <fullName evidence="7">Peptidase A1 domain-containing protein</fullName>
    </recommendedName>
</protein>
<feature type="disulfide bond" evidence="4">
    <location>
        <begin position="336"/>
        <end position="373"/>
    </location>
</feature>
<evidence type="ECO:0000256" key="1">
    <source>
        <dbReference type="ARBA" id="ARBA00007447"/>
    </source>
</evidence>
<dbReference type="InterPro" id="IPR021109">
    <property type="entry name" value="Peptidase_aspartic_dom_sf"/>
</dbReference>